<comment type="caution">
    <text evidence="2">The sequence shown here is derived from an EMBL/GenBank/DDBJ whole genome shotgun (WGS) entry which is preliminary data.</text>
</comment>
<dbReference type="EMBL" id="JACHZG010000001">
    <property type="protein sequence ID" value="MBB3326740.1"/>
    <property type="molecule type" value="Genomic_DNA"/>
</dbReference>
<reference evidence="2 3" key="1">
    <citation type="submission" date="2020-08" db="EMBL/GenBank/DDBJ databases">
        <title>Sequencing the genomes of 1000 actinobacteria strains.</title>
        <authorList>
            <person name="Klenk H.-P."/>
        </authorList>
    </citation>
    <scope>NUCLEOTIDE SEQUENCE [LARGE SCALE GENOMIC DNA]</scope>
    <source>
        <strain evidence="2 3">DSM 11053</strain>
    </source>
</reference>
<evidence type="ECO:0000313" key="3">
    <source>
        <dbReference type="Proteomes" id="UP000565572"/>
    </source>
</evidence>
<accession>A0A7W5JV24</accession>
<gene>
    <name evidence="2" type="ORF">FHX39_001684</name>
</gene>
<organism evidence="2 3">
    <name type="scientific">Microlunatus antarcticus</name>
    <dbReference type="NCBI Taxonomy" id="53388"/>
    <lineage>
        <taxon>Bacteria</taxon>
        <taxon>Bacillati</taxon>
        <taxon>Actinomycetota</taxon>
        <taxon>Actinomycetes</taxon>
        <taxon>Propionibacteriales</taxon>
        <taxon>Propionibacteriaceae</taxon>
        <taxon>Microlunatus</taxon>
    </lineage>
</organism>
<evidence type="ECO:0000313" key="2">
    <source>
        <dbReference type="EMBL" id="MBB3326740.1"/>
    </source>
</evidence>
<protein>
    <submittedName>
        <fullName evidence="2">Putative nucleic-acid-binding Zn-ribbon protein</fullName>
    </submittedName>
</protein>
<feature type="region of interest" description="Disordered" evidence="1">
    <location>
        <begin position="1"/>
        <end position="32"/>
    </location>
</feature>
<dbReference type="Proteomes" id="UP000565572">
    <property type="component" value="Unassembled WGS sequence"/>
</dbReference>
<dbReference type="AlphaFoldDB" id="A0A7W5JV24"/>
<name>A0A7W5JV24_9ACTN</name>
<proteinExistence type="predicted"/>
<sequence length="97" mass="10645">MTSDEFPLYGDQAAAEPRAGHEPLAGHAAPPCPNCGSNEFQDGFVEGTSDSLVRYYASQRESGFFGVKRFGLERRAVIARRCLRCDRLDLFAGEVTT</sequence>
<keyword evidence="3" id="KW-1185">Reference proteome</keyword>
<evidence type="ECO:0000256" key="1">
    <source>
        <dbReference type="SAM" id="MobiDB-lite"/>
    </source>
</evidence>
<dbReference type="RefSeq" id="WP_183337627.1">
    <property type="nucleotide sequence ID" value="NZ_JACHZG010000001.1"/>
</dbReference>